<dbReference type="AlphaFoldDB" id="A0A0L6JRI4"/>
<dbReference type="EC" id="2.1.1.131" evidence="7"/>
<dbReference type="RefSeq" id="WP_036939059.1">
    <property type="nucleotide sequence ID" value="NZ_JQKC01000008.1"/>
</dbReference>
<evidence type="ECO:0000313" key="7">
    <source>
        <dbReference type="EMBL" id="KNY28007.1"/>
    </source>
</evidence>
<dbReference type="CDD" id="cd11646">
    <property type="entry name" value="Precorrin_3B_C17_MT"/>
    <property type="match status" value="1"/>
</dbReference>
<keyword evidence="4 7" id="KW-0808">Transferase</keyword>
<evidence type="ECO:0000256" key="1">
    <source>
        <dbReference type="ARBA" id="ARBA00004953"/>
    </source>
</evidence>
<dbReference type="InterPro" id="IPR000878">
    <property type="entry name" value="4pyrrol_Mease"/>
</dbReference>
<comment type="caution">
    <text evidence="7">The sequence shown here is derived from an EMBL/GenBank/DDBJ whole genome shotgun (WGS) entry which is preliminary data.</text>
</comment>
<evidence type="ECO:0000313" key="8">
    <source>
        <dbReference type="Proteomes" id="UP000036923"/>
    </source>
</evidence>
<evidence type="ECO:0000256" key="4">
    <source>
        <dbReference type="ARBA" id="ARBA00022679"/>
    </source>
</evidence>
<dbReference type="Proteomes" id="UP000036923">
    <property type="component" value="Unassembled WGS sequence"/>
</dbReference>
<protein>
    <submittedName>
        <fullName evidence="7">Precorrin-3B C17-methyltransferase</fullName>
        <ecNumber evidence="7">2.1.1.131</ecNumber>
    </submittedName>
</protein>
<dbReference type="PANTHER" id="PTHR47036">
    <property type="entry name" value="COBALT-FACTOR III C(17)-METHYLTRANSFERASE-RELATED"/>
    <property type="match status" value="1"/>
</dbReference>
<dbReference type="PATRIC" id="fig|398512.5.peg.3436"/>
<keyword evidence="3 7" id="KW-0489">Methyltransferase</keyword>
<comment type="pathway">
    <text evidence="1">Cofactor biosynthesis; adenosylcobalamin biosynthesis.</text>
</comment>
<evidence type="ECO:0000256" key="5">
    <source>
        <dbReference type="ARBA" id="ARBA00022691"/>
    </source>
</evidence>
<dbReference type="GO" id="GO:0032259">
    <property type="term" value="P:methylation"/>
    <property type="evidence" value="ECO:0007669"/>
    <property type="project" value="UniProtKB-KW"/>
</dbReference>
<dbReference type="EMBL" id="LGTC01000001">
    <property type="protein sequence ID" value="KNY28007.1"/>
    <property type="molecule type" value="Genomic_DNA"/>
</dbReference>
<keyword evidence="2" id="KW-0169">Cobalamin biosynthesis</keyword>
<dbReference type="InterPro" id="IPR051810">
    <property type="entry name" value="Precorrin_MeTrfase"/>
</dbReference>
<dbReference type="InterPro" id="IPR006363">
    <property type="entry name" value="Cbl_synth_CobJ/CibH_dom"/>
</dbReference>
<dbReference type="SUPFAM" id="SSF53790">
    <property type="entry name" value="Tetrapyrrole methylase"/>
    <property type="match status" value="1"/>
</dbReference>
<dbReference type="GO" id="GO:0009236">
    <property type="term" value="P:cobalamin biosynthetic process"/>
    <property type="evidence" value="ECO:0007669"/>
    <property type="project" value="UniProtKB-UniPathway"/>
</dbReference>
<keyword evidence="8" id="KW-1185">Reference proteome</keyword>
<sequence>MPRIYVVGIGPGNMEDMTDRAEKAIQDADVIVGYYTYIKLIKDYFPHKEFIESGMTKEVERCELVMKLAGEGKNVALISSGDSGIYGMAGIMLELMNKSKSQIPVEVIPGITAASSAASILGAPIMHDFAVISLSDLMTPLELIYKRLECAAEGDFVICIYNPKSKTRCDYIIKARDIILKYSKESTPVGIVRNAGRENEEYNITDLKNMLDYKIDMFTVIIIGNSSTYIENGKIITPRGYKID</sequence>
<dbReference type="eggNOG" id="COG1010">
    <property type="taxonomic scope" value="Bacteria"/>
</dbReference>
<dbReference type="Gene3D" id="3.40.1010.10">
    <property type="entry name" value="Cobalt-precorrin-4 Transmethylase, Domain 1"/>
    <property type="match status" value="1"/>
</dbReference>
<dbReference type="InterPro" id="IPR035996">
    <property type="entry name" value="4pyrrol_Methylase_sf"/>
</dbReference>
<feature type="domain" description="Tetrapyrrole methylase" evidence="6">
    <location>
        <begin position="3"/>
        <end position="209"/>
    </location>
</feature>
<keyword evidence="5" id="KW-0949">S-adenosyl-L-methionine</keyword>
<proteinExistence type="predicted"/>
<dbReference type="Gene3D" id="3.30.950.10">
    <property type="entry name" value="Methyltransferase, Cobalt-precorrin-4 Transmethylase, Domain 2"/>
    <property type="match status" value="1"/>
</dbReference>
<name>A0A0L6JRI4_9FIRM</name>
<evidence type="ECO:0000256" key="2">
    <source>
        <dbReference type="ARBA" id="ARBA00022573"/>
    </source>
</evidence>
<dbReference type="PANTHER" id="PTHR47036:SF1">
    <property type="entry name" value="COBALT-FACTOR III C(17)-METHYLTRANSFERASE-RELATED"/>
    <property type="match status" value="1"/>
</dbReference>
<dbReference type="GO" id="GO:0030789">
    <property type="term" value="F:precorrin-3B C17-methyltransferase activity"/>
    <property type="evidence" value="ECO:0007669"/>
    <property type="project" value="UniProtKB-EC"/>
</dbReference>
<reference evidence="8" key="1">
    <citation type="submission" date="2015-07" db="EMBL/GenBank/DDBJ databases">
        <title>Near-Complete Genome Sequence of the Cellulolytic Bacterium Bacteroides (Pseudobacteroides) cellulosolvens ATCC 35603.</title>
        <authorList>
            <person name="Dassa B."/>
            <person name="Utturkar S.M."/>
            <person name="Klingeman D.M."/>
            <person name="Hurt R.A."/>
            <person name="Keller M."/>
            <person name="Xu J."/>
            <person name="Reddy Y.H.K."/>
            <person name="Borovok I."/>
            <person name="Grinberg I.R."/>
            <person name="Lamed R."/>
            <person name="Zhivin O."/>
            <person name="Bayer E.A."/>
            <person name="Brown S.D."/>
        </authorList>
    </citation>
    <scope>NUCLEOTIDE SEQUENCE [LARGE SCALE GENOMIC DNA]</scope>
    <source>
        <strain evidence="8">DSM 2933</strain>
    </source>
</reference>
<dbReference type="UniPathway" id="UPA00148"/>
<dbReference type="NCBIfam" id="TIGR01466">
    <property type="entry name" value="cobJ_cbiH"/>
    <property type="match status" value="1"/>
</dbReference>
<accession>A0A0L6JRI4</accession>
<dbReference type="InterPro" id="IPR014777">
    <property type="entry name" value="4pyrrole_Mease_sub1"/>
</dbReference>
<dbReference type="Pfam" id="PF00590">
    <property type="entry name" value="TP_methylase"/>
    <property type="match status" value="1"/>
</dbReference>
<evidence type="ECO:0000259" key="6">
    <source>
        <dbReference type="Pfam" id="PF00590"/>
    </source>
</evidence>
<dbReference type="InterPro" id="IPR014776">
    <property type="entry name" value="4pyrrole_Mease_sub2"/>
</dbReference>
<evidence type="ECO:0000256" key="3">
    <source>
        <dbReference type="ARBA" id="ARBA00022603"/>
    </source>
</evidence>
<dbReference type="OrthoDB" id="9772960at2"/>
<organism evidence="7 8">
    <name type="scientific">Pseudobacteroides cellulosolvens ATCC 35603 = DSM 2933</name>
    <dbReference type="NCBI Taxonomy" id="398512"/>
    <lineage>
        <taxon>Bacteria</taxon>
        <taxon>Bacillati</taxon>
        <taxon>Bacillota</taxon>
        <taxon>Clostridia</taxon>
        <taxon>Eubacteriales</taxon>
        <taxon>Oscillospiraceae</taxon>
        <taxon>Pseudobacteroides</taxon>
    </lineage>
</organism>
<gene>
    <name evidence="7" type="ORF">Bccel_3278</name>
</gene>
<dbReference type="STRING" id="398512.Bccel_3278"/>